<reference evidence="4" key="1">
    <citation type="journal article" date="2020" name="BMC Genomics">
        <title>Correction to: Identification and distribution of gene clusters required for synthesis of sphingolipid metabolism inhibitors in diverse species of the filamentous fungus Fusarium.</title>
        <authorList>
            <person name="Kim H.S."/>
            <person name="Lohmar J.M."/>
            <person name="Busman M."/>
            <person name="Brown D.W."/>
            <person name="Naumann T.A."/>
            <person name="Divon H.H."/>
            <person name="Lysoe E."/>
            <person name="Uhlig S."/>
            <person name="Proctor R.H."/>
        </authorList>
    </citation>
    <scope>NUCLEOTIDE SEQUENCE</scope>
    <source>
        <strain evidence="4">NRRL 20472</strain>
    </source>
</reference>
<dbReference type="Pfam" id="PF11951">
    <property type="entry name" value="Fungal_trans_2"/>
    <property type="match status" value="1"/>
</dbReference>
<evidence type="ECO:0000313" key="5">
    <source>
        <dbReference type="Proteomes" id="UP000622797"/>
    </source>
</evidence>
<feature type="region of interest" description="Disordered" evidence="3">
    <location>
        <begin position="25"/>
        <end position="59"/>
    </location>
</feature>
<evidence type="ECO:0008006" key="6">
    <source>
        <dbReference type="Google" id="ProtNLM"/>
    </source>
</evidence>
<dbReference type="OrthoDB" id="3251668at2759"/>
<comment type="subcellular location">
    <subcellularLocation>
        <location evidence="1">Nucleus</location>
    </subcellularLocation>
</comment>
<keyword evidence="2" id="KW-0539">Nucleus</keyword>
<evidence type="ECO:0000256" key="3">
    <source>
        <dbReference type="SAM" id="MobiDB-lite"/>
    </source>
</evidence>
<dbReference type="PANTHER" id="PTHR37534:SF20">
    <property type="entry name" value="PRO1A C6 ZINK-FINGER PROTEIN"/>
    <property type="match status" value="1"/>
</dbReference>
<gene>
    <name evidence="4" type="ORF">FSARC_5316</name>
</gene>
<organism evidence="4 5">
    <name type="scientific">Fusarium sarcochroum</name>
    <dbReference type="NCBI Taxonomy" id="1208366"/>
    <lineage>
        <taxon>Eukaryota</taxon>
        <taxon>Fungi</taxon>
        <taxon>Dikarya</taxon>
        <taxon>Ascomycota</taxon>
        <taxon>Pezizomycotina</taxon>
        <taxon>Sordariomycetes</taxon>
        <taxon>Hypocreomycetidae</taxon>
        <taxon>Hypocreales</taxon>
        <taxon>Nectriaceae</taxon>
        <taxon>Fusarium</taxon>
        <taxon>Fusarium lateritium species complex</taxon>
    </lineage>
</organism>
<dbReference type="AlphaFoldDB" id="A0A8H4XA99"/>
<evidence type="ECO:0000256" key="1">
    <source>
        <dbReference type="ARBA" id="ARBA00004123"/>
    </source>
</evidence>
<dbReference type="Proteomes" id="UP000622797">
    <property type="component" value="Unassembled WGS sequence"/>
</dbReference>
<name>A0A8H4XA99_9HYPO</name>
<sequence>MIKARVKQGAASRRAKDFPVHVQSLQQRHEASSSGTSNVCNNAVSGTTTSTEAGHSTNQKETGDFLTTLYLDTVFPQLFPFYQPETLAGGRVWLLKAINEDGAVKHAVISTSAYYFTLILARDANHTLRTPCEQHVWDTLALHMDSSLRIIKEAMRAYNKAHTSRVKADIFQQTHLLGAIVQQLIFDTVMAQGAGWNMHLQAALGLFCDIMETHGGRNGSFDLQVVLETMEPETSIFDGLDLDFKTWTTEQASLQFFVAFLIYADVISGIMTGTPPKLQAHHKNLIDDQGGLPALRMEEIIGCPGWILSLLGEISVVEASRRVETGNAKTTGGEEERTIIAALKSKLEANLAPMQSSPGEAFATSPLNSQRQQVANAWIHGAMLYLLVVEKGCQLPDTETDHHVQSIINTLESSFPSKLSLRTIMWPYFMAGLLAGPDDEKAFKEAVLKLGPLKAFGSAKEALGALERVWSLRGETTQSDWRLSDWLGSQNGFVLLV</sequence>
<reference evidence="4" key="2">
    <citation type="submission" date="2020-05" db="EMBL/GenBank/DDBJ databases">
        <authorList>
            <person name="Kim H.-S."/>
            <person name="Proctor R.H."/>
            <person name="Brown D.W."/>
        </authorList>
    </citation>
    <scope>NUCLEOTIDE SEQUENCE</scope>
    <source>
        <strain evidence="4">NRRL 20472</strain>
    </source>
</reference>
<dbReference type="GO" id="GO:0005634">
    <property type="term" value="C:nucleus"/>
    <property type="evidence" value="ECO:0007669"/>
    <property type="project" value="UniProtKB-SubCell"/>
</dbReference>
<protein>
    <recommendedName>
        <fullName evidence="6">Pestheic acid cluster transcriptional regulator 3</fullName>
    </recommendedName>
</protein>
<evidence type="ECO:0000256" key="2">
    <source>
        <dbReference type="ARBA" id="ARBA00023242"/>
    </source>
</evidence>
<feature type="compositionally biased region" description="Polar residues" evidence="3">
    <location>
        <begin position="32"/>
        <end position="59"/>
    </location>
</feature>
<accession>A0A8H4XA99</accession>
<dbReference type="PANTHER" id="PTHR37534">
    <property type="entry name" value="TRANSCRIPTIONAL ACTIVATOR PROTEIN UGA3"/>
    <property type="match status" value="1"/>
</dbReference>
<evidence type="ECO:0000313" key="4">
    <source>
        <dbReference type="EMBL" id="KAF4967025.1"/>
    </source>
</evidence>
<keyword evidence="5" id="KW-1185">Reference proteome</keyword>
<comment type="caution">
    <text evidence="4">The sequence shown here is derived from an EMBL/GenBank/DDBJ whole genome shotgun (WGS) entry which is preliminary data.</text>
</comment>
<dbReference type="EMBL" id="JABEXW010000256">
    <property type="protein sequence ID" value="KAF4967025.1"/>
    <property type="molecule type" value="Genomic_DNA"/>
</dbReference>
<dbReference type="InterPro" id="IPR021858">
    <property type="entry name" value="Fun_TF"/>
</dbReference>
<proteinExistence type="predicted"/>